<accession>A0ABR1FDV9</accession>
<keyword evidence="3" id="KW-1185">Reference proteome</keyword>
<name>A0ABR1FDV9_9ASCO</name>
<feature type="chain" id="PRO_5047207026" description="Secreted protein" evidence="1">
    <location>
        <begin position="23"/>
        <end position="82"/>
    </location>
</feature>
<comment type="caution">
    <text evidence="2">The sequence shown here is derived from an EMBL/GenBank/DDBJ whole genome shotgun (WGS) entry which is preliminary data.</text>
</comment>
<proteinExistence type="predicted"/>
<protein>
    <recommendedName>
        <fullName evidence="4">Secreted protein</fullName>
    </recommendedName>
</protein>
<evidence type="ECO:0000313" key="3">
    <source>
        <dbReference type="Proteomes" id="UP001498771"/>
    </source>
</evidence>
<dbReference type="RefSeq" id="XP_064771076.1">
    <property type="nucleotide sequence ID" value="XM_064911724.1"/>
</dbReference>
<keyword evidence="1" id="KW-0732">Signal</keyword>
<organism evidence="2 3">
    <name type="scientific">Myxozyma melibiosi</name>
    <dbReference type="NCBI Taxonomy" id="54550"/>
    <lineage>
        <taxon>Eukaryota</taxon>
        <taxon>Fungi</taxon>
        <taxon>Dikarya</taxon>
        <taxon>Ascomycota</taxon>
        <taxon>Saccharomycotina</taxon>
        <taxon>Lipomycetes</taxon>
        <taxon>Lipomycetales</taxon>
        <taxon>Lipomycetaceae</taxon>
        <taxon>Myxozyma</taxon>
    </lineage>
</organism>
<evidence type="ECO:0008006" key="4">
    <source>
        <dbReference type="Google" id="ProtNLM"/>
    </source>
</evidence>
<gene>
    <name evidence="2" type="ORF">BZA70DRAFT_272784</name>
</gene>
<dbReference type="Proteomes" id="UP001498771">
    <property type="component" value="Unassembled WGS sequence"/>
</dbReference>
<dbReference type="EMBL" id="JBBJBU010000001">
    <property type="protein sequence ID" value="KAK7208043.1"/>
    <property type="molecule type" value="Genomic_DNA"/>
</dbReference>
<feature type="signal peptide" evidence="1">
    <location>
        <begin position="1"/>
        <end position="22"/>
    </location>
</feature>
<reference evidence="2 3" key="1">
    <citation type="submission" date="2024-03" db="EMBL/GenBank/DDBJ databases">
        <title>Genome-scale model development and genomic sequencing of the oleaginous clade Lipomyces.</title>
        <authorList>
            <consortium name="Lawrence Berkeley National Laboratory"/>
            <person name="Czajka J.J."/>
            <person name="Han Y."/>
            <person name="Kim J."/>
            <person name="Mondo S.J."/>
            <person name="Hofstad B.A."/>
            <person name="Robles A."/>
            <person name="Haridas S."/>
            <person name="Riley R."/>
            <person name="LaButti K."/>
            <person name="Pangilinan J."/>
            <person name="Andreopoulos W."/>
            <person name="Lipzen A."/>
            <person name="Yan J."/>
            <person name="Wang M."/>
            <person name="Ng V."/>
            <person name="Grigoriev I.V."/>
            <person name="Spatafora J.W."/>
            <person name="Magnuson J.K."/>
            <person name="Baker S.E."/>
            <person name="Pomraning K.R."/>
        </authorList>
    </citation>
    <scope>NUCLEOTIDE SEQUENCE [LARGE SCALE GENOMIC DNA]</scope>
    <source>
        <strain evidence="2 3">Phaff 52-87</strain>
    </source>
</reference>
<dbReference type="GeneID" id="90037236"/>
<evidence type="ECO:0000313" key="2">
    <source>
        <dbReference type="EMBL" id="KAK7208043.1"/>
    </source>
</evidence>
<sequence length="82" mass="8457">MKMLPPSPAALLLRSAAPLAAASAIAAKRFRCCSTLRRALAANGCSALLSDFCLICFFSPPSRPHSTAIVACGGAIFFLGLC</sequence>
<evidence type="ECO:0000256" key="1">
    <source>
        <dbReference type="SAM" id="SignalP"/>
    </source>
</evidence>